<evidence type="ECO:0000256" key="1">
    <source>
        <dbReference type="SAM" id="MobiDB-lite"/>
    </source>
</evidence>
<dbReference type="NCBIfam" id="TIGR02608">
    <property type="entry name" value="delta_60_rpt"/>
    <property type="match status" value="7"/>
</dbReference>
<keyword evidence="3" id="KW-1185">Reference proteome</keyword>
<evidence type="ECO:0000313" key="3">
    <source>
        <dbReference type="Proteomes" id="UP000324233"/>
    </source>
</evidence>
<protein>
    <recommendedName>
        <fullName evidence="4">Delta-60 repeat domain protein</fullName>
    </recommendedName>
</protein>
<name>A0A5B9WGY1_9BACT</name>
<dbReference type="AlphaFoldDB" id="A0A5B9WGY1"/>
<proteinExistence type="predicted"/>
<dbReference type="SUPFAM" id="SSF75011">
    <property type="entry name" value="3-carboxy-cis,cis-mucoante lactonizing enzyme"/>
    <property type="match status" value="1"/>
</dbReference>
<dbReference type="Pfam" id="PF17164">
    <property type="entry name" value="DUF5122"/>
    <property type="match status" value="7"/>
</dbReference>
<evidence type="ECO:0000313" key="2">
    <source>
        <dbReference type="EMBL" id="QEH39100.1"/>
    </source>
</evidence>
<evidence type="ECO:0008006" key="4">
    <source>
        <dbReference type="Google" id="ProtNLM"/>
    </source>
</evidence>
<dbReference type="InterPro" id="IPR013431">
    <property type="entry name" value="Delta_60_rpt"/>
</dbReference>
<gene>
    <name evidence="2" type="ORF">OJF2_77120</name>
</gene>
<organism evidence="2 3">
    <name type="scientific">Aquisphaera giovannonii</name>
    <dbReference type="NCBI Taxonomy" id="406548"/>
    <lineage>
        <taxon>Bacteria</taxon>
        <taxon>Pseudomonadati</taxon>
        <taxon>Planctomycetota</taxon>
        <taxon>Planctomycetia</taxon>
        <taxon>Isosphaerales</taxon>
        <taxon>Isosphaeraceae</taxon>
        <taxon>Aquisphaera</taxon>
    </lineage>
</organism>
<dbReference type="Gene3D" id="2.80.10.50">
    <property type="match status" value="3"/>
</dbReference>
<sequence length="497" mass="50684">MRRRFHIDLEPLEDRRLLSGPGSLDPSFGAGGTVTTTFSGRDIASKLLVQADGKVVAVGANMARYNDNGTLDATFGKGGKVTSVSSRSAALVPAGTANAGKIVVAGTSSTKKTGSDFTLTRYNANGSVDASFGTRGVVTTDLGGYDVTEAVAVQPDGKIVVAGESTNTARTLADGFGLARYNADGTLDTSFGSGGKVVTPLWNCDLHSLALQPDGKIVVVAQAASTVGQEFHFTVARYNANGTLDTGFGPAHNGLVLVTDMLADHPGVTSGGWYSDTLAYEAYDVAVQADGKIVAVGETYGNAQGDGWLIARFDAAGNLDDTFGIRGTTFVKPSGDINLWDQAFGVALQADGRIVVAGGGDNAAEFYVGRFDAAGNLDGTFGSGGLVHTVVGSSPNQARDVAIQPDGKIVVSGDAATSSGIGFGLARYLAPTTMTAMAGTLTSTAAAPGPAPTTPWSDASGDDSPQPIGPTIPPVSRLFARRRPRVTLAARPGGALL</sequence>
<feature type="region of interest" description="Disordered" evidence="1">
    <location>
        <begin position="443"/>
        <end position="476"/>
    </location>
</feature>
<accession>A0A5B9WGY1</accession>
<dbReference type="Proteomes" id="UP000324233">
    <property type="component" value="Chromosome"/>
</dbReference>
<dbReference type="KEGG" id="agv:OJF2_77120"/>
<dbReference type="EMBL" id="CP042997">
    <property type="protein sequence ID" value="QEH39100.1"/>
    <property type="molecule type" value="Genomic_DNA"/>
</dbReference>
<reference evidence="2 3" key="1">
    <citation type="submission" date="2019-08" db="EMBL/GenBank/DDBJ databases">
        <title>Deep-cultivation of Planctomycetes and their phenomic and genomic characterization uncovers novel biology.</title>
        <authorList>
            <person name="Wiegand S."/>
            <person name="Jogler M."/>
            <person name="Boedeker C."/>
            <person name="Pinto D."/>
            <person name="Vollmers J."/>
            <person name="Rivas-Marin E."/>
            <person name="Kohn T."/>
            <person name="Peeters S.H."/>
            <person name="Heuer A."/>
            <person name="Rast P."/>
            <person name="Oberbeckmann S."/>
            <person name="Bunk B."/>
            <person name="Jeske O."/>
            <person name="Meyerdierks A."/>
            <person name="Storesund J.E."/>
            <person name="Kallscheuer N."/>
            <person name="Luecker S."/>
            <person name="Lage O.M."/>
            <person name="Pohl T."/>
            <person name="Merkel B.J."/>
            <person name="Hornburger P."/>
            <person name="Mueller R.-W."/>
            <person name="Bruemmer F."/>
            <person name="Labrenz M."/>
            <person name="Spormann A.M."/>
            <person name="Op den Camp H."/>
            <person name="Overmann J."/>
            <person name="Amann R."/>
            <person name="Jetten M.S.M."/>
            <person name="Mascher T."/>
            <person name="Medema M.H."/>
            <person name="Devos D.P."/>
            <person name="Kaster A.-K."/>
            <person name="Ovreas L."/>
            <person name="Rohde M."/>
            <person name="Galperin M.Y."/>
            <person name="Jogler C."/>
        </authorList>
    </citation>
    <scope>NUCLEOTIDE SEQUENCE [LARGE SCALE GENOMIC DNA]</scope>
    <source>
        <strain evidence="2 3">OJF2</strain>
    </source>
</reference>